<dbReference type="SUPFAM" id="SSF55874">
    <property type="entry name" value="ATPase domain of HSP90 chaperone/DNA topoisomerase II/histidine kinase"/>
    <property type="match status" value="1"/>
</dbReference>
<dbReference type="GO" id="GO:0000160">
    <property type="term" value="P:phosphorelay signal transduction system"/>
    <property type="evidence" value="ECO:0007669"/>
    <property type="project" value="InterPro"/>
</dbReference>
<sequence length="203" mass="21638">MSPEVIARVFEPFFTTKPIGEGTGLGLSMIHGFAQQSGGQVRIYSEVGQGTTVCIYLPRHYGEADGDDAMPRLPDIARAEQSATVLVVDDEPSVRMLVAEVLEELGYTALEAADSLAGLKLLQSDARIDLLITDVGLPGGMNGRQMADAGRERRPALKVMFITGYAENSVVGNGHLAPGMKVLTKPFPLEALATGIRELIGVK</sequence>
<dbReference type="PANTHER" id="PTHR43065:SF42">
    <property type="entry name" value="TWO-COMPONENT SENSOR PPRA"/>
    <property type="match status" value="1"/>
</dbReference>
<dbReference type="Proteomes" id="UP000247540">
    <property type="component" value="Unassembled WGS sequence"/>
</dbReference>
<evidence type="ECO:0000259" key="5">
    <source>
        <dbReference type="PROSITE" id="PS50110"/>
    </source>
</evidence>
<dbReference type="Pfam" id="PF00072">
    <property type="entry name" value="Response_reg"/>
    <property type="match status" value="1"/>
</dbReference>
<accession>A0A318SKZ2</accession>
<evidence type="ECO:0000256" key="1">
    <source>
        <dbReference type="ARBA" id="ARBA00000085"/>
    </source>
</evidence>
<dbReference type="PROSITE" id="PS50109">
    <property type="entry name" value="HIS_KIN"/>
    <property type="match status" value="1"/>
</dbReference>
<evidence type="ECO:0000313" key="7">
    <source>
        <dbReference type="Proteomes" id="UP000247540"/>
    </source>
</evidence>
<dbReference type="Gene3D" id="3.40.50.2300">
    <property type="match status" value="1"/>
</dbReference>
<organism evidence="6 7">
    <name type="scientific">Xylophilus ampelinus</name>
    <dbReference type="NCBI Taxonomy" id="54067"/>
    <lineage>
        <taxon>Bacteria</taxon>
        <taxon>Pseudomonadati</taxon>
        <taxon>Pseudomonadota</taxon>
        <taxon>Betaproteobacteria</taxon>
        <taxon>Burkholderiales</taxon>
        <taxon>Xylophilus</taxon>
    </lineage>
</organism>
<dbReference type="InterPro" id="IPR004358">
    <property type="entry name" value="Sig_transdc_His_kin-like_C"/>
</dbReference>
<keyword evidence="3" id="KW-0597">Phosphoprotein</keyword>
<comment type="caution">
    <text evidence="6">The sequence shown here is derived from an EMBL/GenBank/DDBJ whole genome shotgun (WGS) entry which is preliminary data.</text>
</comment>
<gene>
    <name evidence="6" type="ORF">DFQ15_11155</name>
</gene>
<protein>
    <recommendedName>
        <fullName evidence="2">histidine kinase</fullName>
        <ecNumber evidence="2">2.7.13.3</ecNumber>
    </recommendedName>
</protein>
<evidence type="ECO:0000313" key="6">
    <source>
        <dbReference type="EMBL" id="PYE77911.1"/>
    </source>
</evidence>
<proteinExistence type="predicted"/>
<comment type="catalytic activity">
    <reaction evidence="1">
        <text>ATP + protein L-histidine = ADP + protein N-phospho-L-histidine.</text>
        <dbReference type="EC" id="2.7.13.3"/>
    </reaction>
</comment>
<feature type="modified residue" description="4-aspartylphosphate" evidence="3">
    <location>
        <position position="134"/>
    </location>
</feature>
<dbReference type="EMBL" id="QJTC01000011">
    <property type="protein sequence ID" value="PYE77911.1"/>
    <property type="molecule type" value="Genomic_DNA"/>
</dbReference>
<dbReference type="GO" id="GO:0004673">
    <property type="term" value="F:protein histidine kinase activity"/>
    <property type="evidence" value="ECO:0007669"/>
    <property type="project" value="UniProtKB-EC"/>
</dbReference>
<dbReference type="SMART" id="SM00448">
    <property type="entry name" value="REC"/>
    <property type="match status" value="1"/>
</dbReference>
<evidence type="ECO:0000256" key="3">
    <source>
        <dbReference type="PROSITE-ProRule" id="PRU00169"/>
    </source>
</evidence>
<feature type="domain" description="Histidine kinase" evidence="4">
    <location>
        <begin position="1"/>
        <end position="61"/>
    </location>
</feature>
<dbReference type="AlphaFoldDB" id="A0A318SKZ2"/>
<dbReference type="InterPro" id="IPR003594">
    <property type="entry name" value="HATPase_dom"/>
</dbReference>
<keyword evidence="7" id="KW-1185">Reference proteome</keyword>
<dbReference type="CDD" id="cd18161">
    <property type="entry name" value="REC_hyHK_blue-like"/>
    <property type="match status" value="1"/>
</dbReference>
<dbReference type="InterPro" id="IPR005467">
    <property type="entry name" value="His_kinase_dom"/>
</dbReference>
<name>A0A318SKZ2_9BURK</name>
<reference evidence="6 7" key="1">
    <citation type="submission" date="2018-06" db="EMBL/GenBank/DDBJ databases">
        <title>Genomic Encyclopedia of Type Strains, Phase III (KMG-III): the genomes of soil and plant-associated and newly described type strains.</title>
        <authorList>
            <person name="Whitman W."/>
        </authorList>
    </citation>
    <scope>NUCLEOTIDE SEQUENCE [LARGE SCALE GENOMIC DNA]</scope>
    <source>
        <strain evidence="6 7">CECT 7646</strain>
    </source>
</reference>
<evidence type="ECO:0000259" key="4">
    <source>
        <dbReference type="PROSITE" id="PS50109"/>
    </source>
</evidence>
<feature type="domain" description="Response regulatory" evidence="5">
    <location>
        <begin position="84"/>
        <end position="200"/>
    </location>
</feature>
<dbReference type="InterPro" id="IPR036890">
    <property type="entry name" value="HATPase_C_sf"/>
</dbReference>
<dbReference type="Gene3D" id="3.30.565.10">
    <property type="entry name" value="Histidine kinase-like ATPase, C-terminal domain"/>
    <property type="match status" value="1"/>
</dbReference>
<dbReference type="PRINTS" id="PR00344">
    <property type="entry name" value="BCTRLSENSOR"/>
</dbReference>
<dbReference type="PANTHER" id="PTHR43065">
    <property type="entry name" value="SENSOR HISTIDINE KINASE"/>
    <property type="match status" value="1"/>
</dbReference>
<dbReference type="EC" id="2.7.13.3" evidence="2"/>
<dbReference type="SUPFAM" id="SSF52172">
    <property type="entry name" value="CheY-like"/>
    <property type="match status" value="1"/>
</dbReference>
<dbReference type="PROSITE" id="PS50110">
    <property type="entry name" value="RESPONSE_REGULATORY"/>
    <property type="match status" value="1"/>
</dbReference>
<dbReference type="Pfam" id="PF02518">
    <property type="entry name" value="HATPase_c"/>
    <property type="match status" value="1"/>
</dbReference>
<dbReference type="InterPro" id="IPR001789">
    <property type="entry name" value="Sig_transdc_resp-reg_receiver"/>
</dbReference>
<evidence type="ECO:0000256" key="2">
    <source>
        <dbReference type="ARBA" id="ARBA00012438"/>
    </source>
</evidence>
<dbReference type="InterPro" id="IPR011006">
    <property type="entry name" value="CheY-like_superfamily"/>
</dbReference>